<sequence length="111" mass="11212">MSEVAGSSQEKTSKGINGIAMVAPILGLPVCMHAVCGAIIAAPGVLAALTPLAVPAAIPALKSLSGNEDVKKLVNKILPTQQQLANSEASIGTPVVEKKTVNESSLIDADK</sequence>
<dbReference type="EMBL" id="VDCI01000001">
    <property type="protein sequence ID" value="TNJ38033.1"/>
    <property type="molecule type" value="Genomic_DNA"/>
</dbReference>
<accession>A0A5C4S3H3</accession>
<dbReference type="Proteomes" id="UP000309544">
    <property type="component" value="Unassembled WGS sequence"/>
</dbReference>
<gene>
    <name evidence="1" type="ORF">FGF68_02310</name>
</gene>
<reference evidence="1 2" key="1">
    <citation type="submission" date="2019-05" db="EMBL/GenBank/DDBJ databases">
        <title>Draft Whole-Genome sequence of the green sulfur bacterium Prosthecochloris vibrioformis DSM 260.</title>
        <authorList>
            <person name="Meyer T.E."/>
            <person name="Kyndt J.A."/>
        </authorList>
    </citation>
    <scope>NUCLEOTIDE SEQUENCE [LARGE SCALE GENOMIC DNA]</scope>
    <source>
        <strain evidence="1 2">DSM 260</strain>
    </source>
</reference>
<dbReference type="AlphaFoldDB" id="A0A5C4S3H3"/>
<dbReference type="RefSeq" id="WP_139626166.1">
    <property type="nucleotide sequence ID" value="NZ_VDCI01000001.1"/>
</dbReference>
<name>A0A5C4S3H3_PROVB</name>
<comment type="caution">
    <text evidence="1">The sequence shown here is derived from an EMBL/GenBank/DDBJ whole genome shotgun (WGS) entry which is preliminary data.</text>
</comment>
<keyword evidence="2" id="KW-1185">Reference proteome</keyword>
<protein>
    <submittedName>
        <fullName evidence="1">Uncharacterized protein</fullName>
    </submittedName>
</protein>
<proteinExistence type="predicted"/>
<evidence type="ECO:0000313" key="2">
    <source>
        <dbReference type="Proteomes" id="UP000309544"/>
    </source>
</evidence>
<evidence type="ECO:0000313" key="1">
    <source>
        <dbReference type="EMBL" id="TNJ38033.1"/>
    </source>
</evidence>
<organism evidence="1 2">
    <name type="scientific">Prosthecochloris vibrioformis</name>
    <name type="common">Chlorobium vibrioforme</name>
    <dbReference type="NCBI Taxonomy" id="1098"/>
    <lineage>
        <taxon>Bacteria</taxon>
        <taxon>Pseudomonadati</taxon>
        <taxon>Chlorobiota</taxon>
        <taxon>Chlorobiia</taxon>
        <taxon>Chlorobiales</taxon>
        <taxon>Chlorobiaceae</taxon>
        <taxon>Prosthecochloris</taxon>
    </lineage>
</organism>